<protein>
    <submittedName>
        <fullName evidence="1">Uncharacterized protein</fullName>
    </submittedName>
</protein>
<accession>X0UPY4</accession>
<name>X0UPY4_9ZZZZ</name>
<dbReference type="AlphaFoldDB" id="X0UPY4"/>
<reference evidence="1" key="1">
    <citation type="journal article" date="2014" name="Front. Microbiol.">
        <title>High frequency of phylogenetically diverse reductive dehalogenase-homologous genes in deep subseafloor sedimentary metagenomes.</title>
        <authorList>
            <person name="Kawai M."/>
            <person name="Futagami T."/>
            <person name="Toyoda A."/>
            <person name="Takaki Y."/>
            <person name="Nishi S."/>
            <person name="Hori S."/>
            <person name="Arai W."/>
            <person name="Tsubouchi T."/>
            <person name="Morono Y."/>
            <person name="Uchiyama I."/>
            <person name="Ito T."/>
            <person name="Fujiyama A."/>
            <person name="Inagaki F."/>
            <person name="Takami H."/>
        </authorList>
    </citation>
    <scope>NUCLEOTIDE SEQUENCE</scope>
    <source>
        <strain evidence="1">Expedition CK06-06</strain>
    </source>
</reference>
<feature type="non-terminal residue" evidence="1">
    <location>
        <position position="1"/>
    </location>
</feature>
<evidence type="ECO:0000313" key="1">
    <source>
        <dbReference type="EMBL" id="GAG02358.1"/>
    </source>
</evidence>
<organism evidence="1">
    <name type="scientific">marine sediment metagenome</name>
    <dbReference type="NCBI Taxonomy" id="412755"/>
    <lineage>
        <taxon>unclassified sequences</taxon>
        <taxon>metagenomes</taxon>
        <taxon>ecological metagenomes</taxon>
    </lineage>
</organism>
<comment type="caution">
    <text evidence="1">The sequence shown here is derived from an EMBL/GenBank/DDBJ whole genome shotgun (WGS) entry which is preliminary data.</text>
</comment>
<dbReference type="EMBL" id="BARS01026595">
    <property type="protein sequence ID" value="GAG02358.1"/>
    <property type="molecule type" value="Genomic_DNA"/>
</dbReference>
<sequence length="134" mass="15010">ESYKKIQKQGFRLEGAKDIVTAIQAEHLALTSIAYLKAIVELLEQGSGSRGSHLVLAGDGVEIHSDIINKTTGKPLKFKPENQALRNSILRIRYDPQATELFTCENIPVRQTPADSKAFEPAWRDFRQGKIYKS</sequence>
<proteinExistence type="predicted"/>
<gene>
    <name evidence="1" type="ORF">S01H1_41900</name>
</gene>